<reference evidence="5" key="2">
    <citation type="submission" date="2023-06" db="EMBL/GenBank/DDBJ databases">
        <authorList>
            <consortium name="Lawrence Berkeley National Laboratory"/>
            <person name="Haridas S."/>
            <person name="Hensen N."/>
            <person name="Bonometti L."/>
            <person name="Westerberg I."/>
            <person name="Brannstrom I.O."/>
            <person name="Guillou S."/>
            <person name="Cros-Aarteil S."/>
            <person name="Calhoun S."/>
            <person name="Kuo A."/>
            <person name="Mondo S."/>
            <person name="Pangilinan J."/>
            <person name="Riley R."/>
            <person name="Labutti K."/>
            <person name="Andreopoulos B."/>
            <person name="Lipzen A."/>
            <person name="Chen C."/>
            <person name="Yanf M."/>
            <person name="Daum C."/>
            <person name="Ng V."/>
            <person name="Clum A."/>
            <person name="Steindorff A."/>
            <person name="Ohm R."/>
            <person name="Martin F."/>
            <person name="Silar P."/>
            <person name="Natvig D."/>
            <person name="Lalanne C."/>
            <person name="Gautier V."/>
            <person name="Ament-Velasquez S.L."/>
            <person name="Kruys A."/>
            <person name="Hutchinson M.I."/>
            <person name="Powell A.J."/>
            <person name="Barry K."/>
            <person name="Miller A.N."/>
            <person name="Grigoriev I.V."/>
            <person name="Debuchy R."/>
            <person name="Gladieux P."/>
            <person name="Thoren M.H."/>
            <person name="Johannesson H."/>
        </authorList>
    </citation>
    <scope>NUCLEOTIDE SEQUENCE</scope>
    <source>
        <strain evidence="5">CBS 118394</strain>
    </source>
</reference>
<dbReference type="Pfam" id="PF05368">
    <property type="entry name" value="NmrA"/>
    <property type="match status" value="1"/>
</dbReference>
<dbReference type="PANTHER" id="PTHR42748:SF30">
    <property type="entry name" value="NMRA-LIKE DOMAIN-CONTAINING PROTEIN"/>
    <property type="match status" value="1"/>
</dbReference>
<dbReference type="GO" id="GO:0016491">
    <property type="term" value="F:oxidoreductase activity"/>
    <property type="evidence" value="ECO:0007669"/>
    <property type="project" value="UniProtKB-KW"/>
</dbReference>
<dbReference type="SUPFAM" id="SSF51735">
    <property type="entry name" value="NAD(P)-binding Rossmann-fold domains"/>
    <property type="match status" value="1"/>
</dbReference>
<evidence type="ECO:0000256" key="3">
    <source>
        <dbReference type="ARBA" id="ARBA00023002"/>
    </source>
</evidence>
<evidence type="ECO:0000259" key="4">
    <source>
        <dbReference type="Pfam" id="PF05368"/>
    </source>
</evidence>
<dbReference type="PANTHER" id="PTHR42748">
    <property type="entry name" value="NITROGEN METABOLITE REPRESSION PROTEIN NMRA FAMILY MEMBER"/>
    <property type="match status" value="1"/>
</dbReference>
<feature type="domain" description="NmrA-like" evidence="4">
    <location>
        <begin position="8"/>
        <end position="273"/>
    </location>
</feature>
<reference evidence="5" key="1">
    <citation type="journal article" date="2023" name="Mol. Phylogenet. Evol.">
        <title>Genome-scale phylogeny and comparative genomics of the fungal order Sordariales.</title>
        <authorList>
            <person name="Hensen N."/>
            <person name="Bonometti L."/>
            <person name="Westerberg I."/>
            <person name="Brannstrom I.O."/>
            <person name="Guillou S."/>
            <person name="Cros-Aarteil S."/>
            <person name="Calhoun S."/>
            <person name="Haridas S."/>
            <person name="Kuo A."/>
            <person name="Mondo S."/>
            <person name="Pangilinan J."/>
            <person name="Riley R."/>
            <person name="LaButti K."/>
            <person name="Andreopoulos B."/>
            <person name="Lipzen A."/>
            <person name="Chen C."/>
            <person name="Yan M."/>
            <person name="Daum C."/>
            <person name="Ng V."/>
            <person name="Clum A."/>
            <person name="Steindorff A."/>
            <person name="Ohm R.A."/>
            <person name="Martin F."/>
            <person name="Silar P."/>
            <person name="Natvig D.O."/>
            <person name="Lalanne C."/>
            <person name="Gautier V."/>
            <person name="Ament-Velasquez S.L."/>
            <person name="Kruys A."/>
            <person name="Hutchinson M.I."/>
            <person name="Powell A.J."/>
            <person name="Barry K."/>
            <person name="Miller A.N."/>
            <person name="Grigoriev I.V."/>
            <person name="Debuchy R."/>
            <person name="Gladieux P."/>
            <person name="Hiltunen Thoren M."/>
            <person name="Johannesson H."/>
        </authorList>
    </citation>
    <scope>NUCLEOTIDE SEQUENCE</scope>
    <source>
        <strain evidence="5">CBS 118394</strain>
    </source>
</reference>
<dbReference type="AlphaFoldDB" id="A0AAE0HWY3"/>
<dbReference type="Proteomes" id="UP001283341">
    <property type="component" value="Unassembled WGS sequence"/>
</dbReference>
<accession>A0AAE0HWY3</accession>
<comment type="similarity">
    <text evidence="1">Belongs to the NmrA-type oxidoreductase family.</text>
</comment>
<dbReference type="GO" id="GO:0005634">
    <property type="term" value="C:nucleus"/>
    <property type="evidence" value="ECO:0007669"/>
    <property type="project" value="TreeGrafter"/>
</dbReference>
<gene>
    <name evidence="5" type="ORF">B0H66DRAFT_568412</name>
</gene>
<proteinExistence type="inferred from homology"/>
<keyword evidence="6" id="KW-1185">Reference proteome</keyword>
<evidence type="ECO:0000256" key="1">
    <source>
        <dbReference type="ARBA" id="ARBA00006328"/>
    </source>
</evidence>
<dbReference type="InterPro" id="IPR036291">
    <property type="entry name" value="NAD(P)-bd_dom_sf"/>
</dbReference>
<evidence type="ECO:0000256" key="2">
    <source>
        <dbReference type="ARBA" id="ARBA00022857"/>
    </source>
</evidence>
<keyword evidence="2" id="KW-0521">NADP</keyword>
<comment type="caution">
    <text evidence="5">The sequence shown here is derived from an EMBL/GenBank/DDBJ whole genome shotgun (WGS) entry which is preliminary data.</text>
</comment>
<dbReference type="InterPro" id="IPR051164">
    <property type="entry name" value="NmrA-like_oxidored"/>
</dbReference>
<dbReference type="InterPro" id="IPR008030">
    <property type="entry name" value="NmrA-like"/>
</dbReference>
<dbReference type="EMBL" id="JAUEDM010000007">
    <property type="protein sequence ID" value="KAK3314413.1"/>
    <property type="molecule type" value="Genomic_DNA"/>
</dbReference>
<protein>
    <recommendedName>
        <fullName evidence="4">NmrA-like domain-containing protein</fullName>
    </recommendedName>
</protein>
<keyword evidence="3" id="KW-0560">Oxidoreductase</keyword>
<evidence type="ECO:0000313" key="6">
    <source>
        <dbReference type="Proteomes" id="UP001283341"/>
    </source>
</evidence>
<organism evidence="5 6">
    <name type="scientific">Apodospora peruviana</name>
    <dbReference type="NCBI Taxonomy" id="516989"/>
    <lineage>
        <taxon>Eukaryota</taxon>
        <taxon>Fungi</taxon>
        <taxon>Dikarya</taxon>
        <taxon>Ascomycota</taxon>
        <taxon>Pezizomycotina</taxon>
        <taxon>Sordariomycetes</taxon>
        <taxon>Sordariomycetidae</taxon>
        <taxon>Sordariales</taxon>
        <taxon>Lasiosphaeriaceae</taxon>
        <taxon>Apodospora</taxon>
    </lineage>
</organism>
<dbReference type="Gene3D" id="3.40.50.720">
    <property type="entry name" value="NAD(P)-binding Rossmann-like Domain"/>
    <property type="match status" value="1"/>
</dbReference>
<evidence type="ECO:0000313" key="5">
    <source>
        <dbReference type="EMBL" id="KAK3314413.1"/>
    </source>
</evidence>
<name>A0AAE0HWY3_9PEZI</name>
<sequence>MASNTLPTVFVCGATGSQGAALCRQLRVIGWNVHATVRDPHSQAAQALEAHGVKLTVGDWDNKEALATTMAGCDKLFLNLVPNFGDWDRERLHAQSILAIAKEVGVKQVVYSSAVTAHAPEKRSGMDPSHPIHKLFFMKNTIEGIMKRAAFDHWTILRPTFFMANFLQPKVRMYPDLAQTNTFKTAMMPDTLMDLIDHEDIARFALAAFGDPTRFDQQEIELFGEALTPGQVTERLSMAAGRDIKAEFYTDEEIKEQHGTNLMIEVQLSMRDSHRFVDAEKIKSFGIPLTTFRDFLERESKDAVKATDP</sequence>